<dbReference type="Proteomes" id="UP000199297">
    <property type="component" value="Unassembled WGS sequence"/>
</dbReference>
<dbReference type="EMBL" id="FOBI01000025">
    <property type="protein sequence ID" value="SEL83948.1"/>
    <property type="molecule type" value="Genomic_DNA"/>
</dbReference>
<organism evidence="1 2">
    <name type="scientific">Colwellia chukchiensis</name>
    <dbReference type="NCBI Taxonomy" id="641665"/>
    <lineage>
        <taxon>Bacteria</taxon>
        <taxon>Pseudomonadati</taxon>
        <taxon>Pseudomonadota</taxon>
        <taxon>Gammaproteobacteria</taxon>
        <taxon>Alteromonadales</taxon>
        <taxon>Colwelliaceae</taxon>
        <taxon>Colwellia</taxon>
    </lineage>
</organism>
<accession>A0A1H7TH05</accession>
<dbReference type="SUPFAM" id="SSF54427">
    <property type="entry name" value="NTF2-like"/>
    <property type="match status" value="1"/>
</dbReference>
<dbReference type="OrthoDB" id="1492853at2"/>
<proteinExistence type="predicted"/>
<dbReference type="InterPro" id="IPR032710">
    <property type="entry name" value="NTF2-like_dom_sf"/>
</dbReference>
<sequence>MDKAKIEQFFQAYLVAFEQRDIAMAQRCYHMPVTLHTPDKTVLINNSEAFKHEFTDIFTVLKQAEISHFSTLKASFSQLSKHLVLACVDWQFIGPSDEVFTEFSAFYNLTLSDGQWKIFTVVSQELSQSQDLAIAFNIVNNSSDKMTSRN</sequence>
<dbReference type="STRING" id="641665.GCA_002104455_02138"/>
<reference evidence="2" key="1">
    <citation type="submission" date="2016-10" db="EMBL/GenBank/DDBJ databases">
        <authorList>
            <person name="Varghese N."/>
            <person name="Submissions S."/>
        </authorList>
    </citation>
    <scope>NUCLEOTIDE SEQUENCE [LARGE SCALE GENOMIC DNA]</scope>
    <source>
        <strain evidence="2">CGMCC 1.9127</strain>
    </source>
</reference>
<evidence type="ECO:0008006" key="3">
    <source>
        <dbReference type="Google" id="ProtNLM"/>
    </source>
</evidence>
<dbReference type="AlphaFoldDB" id="A0A1H7TH05"/>
<gene>
    <name evidence="1" type="ORF">SAMN05216262_12524</name>
</gene>
<evidence type="ECO:0000313" key="1">
    <source>
        <dbReference type="EMBL" id="SEL83948.1"/>
    </source>
</evidence>
<dbReference type="RefSeq" id="WP_085286079.1">
    <property type="nucleotide sequence ID" value="NZ_FOBI01000025.1"/>
</dbReference>
<name>A0A1H7TH05_9GAMM</name>
<keyword evidence="2" id="KW-1185">Reference proteome</keyword>
<protein>
    <recommendedName>
        <fullName evidence="3">Lumazine-binding</fullName>
    </recommendedName>
</protein>
<dbReference type="Gene3D" id="3.10.450.50">
    <property type="match status" value="1"/>
</dbReference>
<evidence type="ECO:0000313" key="2">
    <source>
        <dbReference type="Proteomes" id="UP000199297"/>
    </source>
</evidence>